<keyword evidence="1" id="KW-0175">Coiled coil</keyword>
<comment type="caution">
    <text evidence="4">The sequence shown here is derived from an EMBL/GenBank/DDBJ whole genome shotgun (WGS) entry which is preliminary data.</text>
</comment>
<dbReference type="GO" id="GO:0005794">
    <property type="term" value="C:Golgi apparatus"/>
    <property type="evidence" value="ECO:0007669"/>
    <property type="project" value="TreeGrafter"/>
</dbReference>
<evidence type="ECO:0000259" key="3">
    <source>
        <dbReference type="Pfam" id="PF12325"/>
    </source>
</evidence>
<evidence type="ECO:0000313" key="5">
    <source>
        <dbReference type="Proteomes" id="UP000355283"/>
    </source>
</evidence>
<feature type="coiled-coil region" evidence="1">
    <location>
        <begin position="462"/>
        <end position="532"/>
    </location>
</feature>
<feature type="coiled-coil region" evidence="1">
    <location>
        <begin position="608"/>
        <end position="649"/>
    </location>
</feature>
<evidence type="ECO:0000256" key="1">
    <source>
        <dbReference type="SAM" id="Coils"/>
    </source>
</evidence>
<feature type="region of interest" description="Disordered" evidence="2">
    <location>
        <begin position="699"/>
        <end position="729"/>
    </location>
</feature>
<sequence>MELKVKGERDDRGKDSISPAPIVATPTGDCDAEGDLEGSTNPGSCQAEKEARGLRLDTSTESNGAVESSCPEPNRSQSTTAPAGNGDRDIQSTASSPLELSLTPAISNFTSIATAVPADGFQREREHLQRELRESQGRVQALENEIRKAQAIYMSEEAKQRQIHALQEEGKALAFKQSEMEQLVRKSRAELKKVEWERSQLQESNEAHRREMVTIREQLRASETEKNLLAQSLSAVQAVNKSAAEKTSKLEQELSRAQGEISSQHESLQKAWEEEKEMKRIISEMTASESWVKDLQDPGKALSRGLAGIKDDFERREAVLQATNKQLQEALTRASLEAGLREDSLRQELAEMRRRWQDAVSRTEGMASDVHEATVPLLRQIKALQEETRGRAAAWASAEEALTDRARGAEGLARTAEAERLELGGRVEGLRTRIEDLDVQLRASTLKLHETAAHLKTVEAREAESRNRTVEVEQELKAAEDRLSHASKEKKSQETMLKRKLQEGKDALLVMKSEFEHEEARLKLEVETLEKKLAAQMAVQERTQALHQSALEKGSLSNSRPHASSHARLSQNSILELTLSGYMSSDESTNSVADRFKGSVGSQYILASEKTHQALRQKETEIQHLQSRLHDLERTRDALTEEVTVLGRQNSLQAAKAMRSAAEVTKLRGLSKEKEVLLELLGEKTEEVEALEAETESLKARFRSQLDQPPHSSQGQKEKDQQPSDVSFD</sequence>
<feature type="region of interest" description="Disordered" evidence="2">
    <location>
        <begin position="1"/>
        <end position="98"/>
    </location>
</feature>
<dbReference type="InterPro" id="IPR022091">
    <property type="entry name" value="TMF_TATA-bd"/>
</dbReference>
<feature type="coiled-coil region" evidence="1">
    <location>
        <begin position="118"/>
        <end position="159"/>
    </location>
</feature>
<feature type="domain" description="TATA element modulatory factor 1 TATA binding" evidence="3">
    <location>
        <begin position="606"/>
        <end position="708"/>
    </location>
</feature>
<dbReference type="InterPro" id="IPR052602">
    <property type="entry name" value="Growth_transcription_reg"/>
</dbReference>
<dbReference type="Proteomes" id="UP000355283">
    <property type="component" value="Unassembled WGS sequence"/>
</dbReference>
<dbReference type="OrthoDB" id="74178at2759"/>
<feature type="coiled-coil region" evidence="1">
    <location>
        <begin position="184"/>
        <end position="260"/>
    </location>
</feature>
<feature type="region of interest" description="Disordered" evidence="2">
    <location>
        <begin position="548"/>
        <end position="569"/>
    </location>
</feature>
<protein>
    <recommendedName>
        <fullName evidence="3">TATA element modulatory factor 1 TATA binding domain-containing protein</fullName>
    </recommendedName>
</protein>
<dbReference type="GO" id="GO:0005783">
    <property type="term" value="C:endoplasmic reticulum"/>
    <property type="evidence" value="ECO:0007669"/>
    <property type="project" value="TreeGrafter"/>
</dbReference>
<proteinExistence type="predicted"/>
<gene>
    <name evidence="4" type="ORF">NSK_008630</name>
</gene>
<name>A0A4D9CLU0_9STRA</name>
<accession>A0A4D9CLU0</accession>
<dbReference type="AlphaFoldDB" id="A0A4D9CLU0"/>
<dbReference type="PANTHER" id="PTHR46515">
    <property type="entry name" value="TATA ELEMENT MODULATORY FACTOR TMF1"/>
    <property type="match status" value="1"/>
</dbReference>
<feature type="compositionally biased region" description="Polar residues" evidence="2">
    <location>
        <begin position="57"/>
        <end position="66"/>
    </location>
</feature>
<evidence type="ECO:0000313" key="4">
    <source>
        <dbReference type="EMBL" id="TFJ80072.1"/>
    </source>
</evidence>
<keyword evidence="5" id="KW-1185">Reference proteome</keyword>
<dbReference type="Pfam" id="PF12325">
    <property type="entry name" value="TMF_TATA_bd"/>
    <property type="match status" value="1"/>
</dbReference>
<dbReference type="EMBL" id="SDOX01000183">
    <property type="protein sequence ID" value="TFJ80072.1"/>
    <property type="molecule type" value="Genomic_DNA"/>
</dbReference>
<reference evidence="4 5" key="1">
    <citation type="submission" date="2019-01" db="EMBL/GenBank/DDBJ databases">
        <title>Nuclear Genome Assembly of the Microalgal Biofuel strain Nannochloropsis salina CCMP1776.</title>
        <authorList>
            <person name="Hovde B."/>
        </authorList>
    </citation>
    <scope>NUCLEOTIDE SEQUENCE [LARGE SCALE GENOMIC DNA]</scope>
    <source>
        <strain evidence="4 5">CCMP1776</strain>
    </source>
</reference>
<feature type="compositionally biased region" description="Basic and acidic residues" evidence="2">
    <location>
        <begin position="1"/>
        <end position="15"/>
    </location>
</feature>
<dbReference type="PANTHER" id="PTHR46515:SF1">
    <property type="entry name" value="TATA ELEMENT MODULATORY FACTOR"/>
    <property type="match status" value="1"/>
</dbReference>
<evidence type="ECO:0000256" key="2">
    <source>
        <dbReference type="SAM" id="MobiDB-lite"/>
    </source>
</evidence>
<feature type="compositionally biased region" description="Polar residues" evidence="2">
    <location>
        <begin position="705"/>
        <end position="715"/>
    </location>
</feature>
<feature type="compositionally biased region" description="Polar residues" evidence="2">
    <location>
        <begin position="555"/>
        <end position="569"/>
    </location>
</feature>
<organism evidence="4 5">
    <name type="scientific">Nannochloropsis salina CCMP1776</name>
    <dbReference type="NCBI Taxonomy" id="1027361"/>
    <lineage>
        <taxon>Eukaryota</taxon>
        <taxon>Sar</taxon>
        <taxon>Stramenopiles</taxon>
        <taxon>Ochrophyta</taxon>
        <taxon>Eustigmatophyceae</taxon>
        <taxon>Eustigmatales</taxon>
        <taxon>Monodopsidaceae</taxon>
        <taxon>Microchloropsis</taxon>
        <taxon>Microchloropsis salina</taxon>
    </lineage>
</organism>